<reference evidence="1" key="1">
    <citation type="submission" date="2020-10" db="EMBL/GenBank/DDBJ databases">
        <authorList>
            <person name="Castelo-Branco R."/>
            <person name="Eusebio N."/>
            <person name="Adriana R."/>
            <person name="Vieira A."/>
            <person name="Brugerolle De Fraissinette N."/>
            <person name="Rezende De Castro R."/>
            <person name="Schneider M.P."/>
            <person name="Vasconcelos V."/>
            <person name="Leao P.N."/>
        </authorList>
    </citation>
    <scope>NUCLEOTIDE SEQUENCE</scope>
    <source>
        <strain evidence="1">LEGE 11467</strain>
    </source>
</reference>
<evidence type="ECO:0000313" key="2">
    <source>
        <dbReference type="Proteomes" id="UP000621799"/>
    </source>
</evidence>
<evidence type="ECO:0000313" key="1">
    <source>
        <dbReference type="EMBL" id="MBE9041789.1"/>
    </source>
</evidence>
<name>A0A928VY60_9CYAN</name>
<dbReference type="AlphaFoldDB" id="A0A928VY60"/>
<dbReference type="EMBL" id="JADEXN010000246">
    <property type="protein sequence ID" value="MBE9041789.1"/>
    <property type="molecule type" value="Genomic_DNA"/>
</dbReference>
<accession>A0A928VY60</accession>
<comment type="caution">
    <text evidence="1">The sequence shown here is derived from an EMBL/GenBank/DDBJ whole genome shotgun (WGS) entry which is preliminary data.</text>
</comment>
<protein>
    <submittedName>
        <fullName evidence="1">Uncharacterized protein</fullName>
    </submittedName>
</protein>
<gene>
    <name evidence="1" type="ORF">IQ235_13465</name>
</gene>
<dbReference type="RefSeq" id="WP_264321984.1">
    <property type="nucleotide sequence ID" value="NZ_JADEXN010000246.1"/>
</dbReference>
<keyword evidence="2" id="KW-1185">Reference proteome</keyword>
<sequence length="80" mass="9266">MLRDALKQEIDRLSESQLKRIAEFITLVKHQTQQVAIDVPFWKSATPAERSQDFRAWVERLPKTGSSLSDEAFDRGSIYE</sequence>
<proteinExistence type="predicted"/>
<dbReference type="Proteomes" id="UP000621799">
    <property type="component" value="Unassembled WGS sequence"/>
</dbReference>
<organism evidence="1 2">
    <name type="scientific">Zarconia navalis LEGE 11467</name>
    <dbReference type="NCBI Taxonomy" id="1828826"/>
    <lineage>
        <taxon>Bacteria</taxon>
        <taxon>Bacillati</taxon>
        <taxon>Cyanobacteriota</taxon>
        <taxon>Cyanophyceae</taxon>
        <taxon>Oscillatoriophycideae</taxon>
        <taxon>Oscillatoriales</taxon>
        <taxon>Oscillatoriales incertae sedis</taxon>
        <taxon>Zarconia</taxon>
        <taxon>Zarconia navalis</taxon>
    </lineage>
</organism>